<keyword evidence="3" id="KW-1185">Reference proteome</keyword>
<evidence type="ECO:0000313" key="2">
    <source>
        <dbReference type="EMBL" id="KAF5865432.1"/>
    </source>
</evidence>
<dbReference type="Proteomes" id="UP000541154">
    <property type="component" value="Unassembled WGS sequence"/>
</dbReference>
<comment type="caution">
    <text evidence="2">The sequence shown here is derived from an EMBL/GenBank/DDBJ whole genome shotgun (WGS) entry which is preliminary data.</text>
</comment>
<proteinExistence type="predicted"/>
<feature type="chain" id="PRO_5034319829" evidence="1">
    <location>
        <begin position="21"/>
        <end position="76"/>
    </location>
</feature>
<keyword evidence="1" id="KW-0732">Signal</keyword>
<protein>
    <submittedName>
        <fullName evidence="2">Uncharacterized protein</fullName>
    </submittedName>
</protein>
<sequence>MKLSTVLTVATSILISVASADPVFSEADSIHSICWKACFNEKPHCPHGWYAKKFGHCWTCCKDTGTAKSEFDLFEL</sequence>
<dbReference type="AlphaFoldDB" id="A0A8H6ABM8"/>
<gene>
    <name evidence="2" type="ORF">ETB97_003690</name>
</gene>
<organism evidence="2 3">
    <name type="scientific">Petromyces alliaceus</name>
    <name type="common">Aspergillus alliaceus</name>
    <dbReference type="NCBI Taxonomy" id="209559"/>
    <lineage>
        <taxon>Eukaryota</taxon>
        <taxon>Fungi</taxon>
        <taxon>Dikarya</taxon>
        <taxon>Ascomycota</taxon>
        <taxon>Pezizomycotina</taxon>
        <taxon>Eurotiomycetes</taxon>
        <taxon>Eurotiomycetidae</taxon>
        <taxon>Eurotiales</taxon>
        <taxon>Aspergillaceae</taxon>
        <taxon>Aspergillus</taxon>
        <taxon>Aspergillus subgen. Circumdati</taxon>
    </lineage>
</organism>
<feature type="signal peptide" evidence="1">
    <location>
        <begin position="1"/>
        <end position="20"/>
    </location>
</feature>
<reference evidence="2 3" key="1">
    <citation type="submission" date="2019-04" db="EMBL/GenBank/DDBJ databases">
        <title>Aspergillus burnettii sp. nov., novel species from soil in southeast Queensland.</title>
        <authorList>
            <person name="Gilchrist C.L.M."/>
            <person name="Pitt J.I."/>
            <person name="Lange L."/>
            <person name="Lacey H.J."/>
            <person name="Vuong D."/>
            <person name="Midgley D.J."/>
            <person name="Greenfield P."/>
            <person name="Bradbury M."/>
            <person name="Lacey E."/>
            <person name="Busk P.K."/>
            <person name="Pilgaard B."/>
            <person name="Chooi Y.H."/>
            <person name="Piggott A.M."/>
        </authorList>
    </citation>
    <scope>NUCLEOTIDE SEQUENCE [LARGE SCALE GENOMIC DNA]</scope>
    <source>
        <strain evidence="2 3">FRR 5400</strain>
    </source>
</reference>
<evidence type="ECO:0000313" key="3">
    <source>
        <dbReference type="Proteomes" id="UP000541154"/>
    </source>
</evidence>
<name>A0A8H6ABM8_PETAA</name>
<dbReference type="EMBL" id="SPNV01000019">
    <property type="protein sequence ID" value="KAF5865432.1"/>
    <property type="molecule type" value="Genomic_DNA"/>
</dbReference>
<evidence type="ECO:0000256" key="1">
    <source>
        <dbReference type="SAM" id="SignalP"/>
    </source>
</evidence>
<accession>A0A8H6ABM8</accession>